<evidence type="ECO:0000256" key="1">
    <source>
        <dbReference type="SAM" id="MobiDB-lite"/>
    </source>
</evidence>
<organism evidence="2 3">
    <name type="scientific">Dissostichus mawsoni</name>
    <name type="common">Antarctic cod</name>
    <dbReference type="NCBI Taxonomy" id="36200"/>
    <lineage>
        <taxon>Eukaryota</taxon>
        <taxon>Metazoa</taxon>
        <taxon>Chordata</taxon>
        <taxon>Craniata</taxon>
        <taxon>Vertebrata</taxon>
        <taxon>Euteleostomi</taxon>
        <taxon>Actinopterygii</taxon>
        <taxon>Neopterygii</taxon>
        <taxon>Teleostei</taxon>
        <taxon>Neoteleostei</taxon>
        <taxon>Acanthomorphata</taxon>
        <taxon>Eupercaria</taxon>
        <taxon>Perciformes</taxon>
        <taxon>Notothenioidei</taxon>
        <taxon>Nototheniidae</taxon>
        <taxon>Dissostichus</taxon>
    </lineage>
</organism>
<feature type="compositionally biased region" description="Polar residues" evidence="1">
    <location>
        <begin position="54"/>
        <end position="73"/>
    </location>
</feature>
<accession>A0A7J5ZFW7</accession>
<dbReference type="AlphaFoldDB" id="A0A7J5ZFW7"/>
<protein>
    <recommendedName>
        <fullName evidence="4">PWWP domain-containing protein</fullName>
    </recommendedName>
</protein>
<feature type="compositionally biased region" description="Basic and acidic residues" evidence="1">
    <location>
        <begin position="147"/>
        <end position="156"/>
    </location>
</feature>
<dbReference type="EMBL" id="JAAKFY010000002">
    <property type="protein sequence ID" value="KAF3860051.1"/>
    <property type="molecule type" value="Genomic_DNA"/>
</dbReference>
<dbReference type="OrthoDB" id="8962372at2759"/>
<reference evidence="2 3" key="1">
    <citation type="submission" date="2020-03" db="EMBL/GenBank/DDBJ databases">
        <title>Dissostichus mawsoni Genome sequencing and assembly.</title>
        <authorList>
            <person name="Park H."/>
        </authorList>
    </citation>
    <scope>NUCLEOTIDE SEQUENCE [LARGE SCALE GENOMIC DNA]</scope>
    <source>
        <strain evidence="2">DM0001</strain>
        <tissue evidence="2">Muscle</tissue>
    </source>
</reference>
<proteinExistence type="predicted"/>
<dbReference type="Proteomes" id="UP000518266">
    <property type="component" value="Unassembled WGS sequence"/>
</dbReference>
<feature type="region of interest" description="Disordered" evidence="1">
    <location>
        <begin position="36"/>
        <end position="118"/>
    </location>
</feature>
<evidence type="ECO:0000313" key="3">
    <source>
        <dbReference type="Proteomes" id="UP000518266"/>
    </source>
</evidence>
<gene>
    <name evidence="2" type="ORF">F7725_000306</name>
</gene>
<keyword evidence="3" id="KW-1185">Reference proteome</keyword>
<feature type="compositionally biased region" description="Basic and acidic residues" evidence="1">
    <location>
        <begin position="74"/>
        <end position="88"/>
    </location>
</feature>
<feature type="region of interest" description="Disordered" evidence="1">
    <location>
        <begin position="147"/>
        <end position="197"/>
    </location>
</feature>
<evidence type="ECO:0008006" key="4">
    <source>
        <dbReference type="Google" id="ProtNLM"/>
    </source>
</evidence>
<comment type="caution">
    <text evidence="2">The sequence shown here is derived from an EMBL/GenBank/DDBJ whole genome shotgun (WGS) entry which is preliminary data.</text>
</comment>
<evidence type="ECO:0000313" key="2">
    <source>
        <dbReference type="EMBL" id="KAF3860051.1"/>
    </source>
</evidence>
<name>A0A7J5ZFW7_DISMA</name>
<sequence>MVLPYNHNTYRVRIEIGLIAIASQVPAIDLFKAQQRHPRPVRPNRSVGAPSKCCTETTGLITTGGSRNLSNSEPGRERGDEEEKWNGERRKKTDRAAAICGGEKEKKQGISKRRREKIHSEAELKEEYLRTERQRWKKRVEEGKLKTFNDMNEREKRSQRKAWKHRQQKSRERKRKGSDHPVTPPDSPVDQAIRPDGTMTDLSADVVHCGDWLAVIYDQNWWLAKAVTVDAPHQDVKVEFFHPHGPNTRFYPKEVEGGKDMCFIPFDHILVKLVEPSSPGRVSRTREIYNLSAEVMDFIEEKHIHHIGLHPDKAE</sequence>
<feature type="compositionally biased region" description="Basic residues" evidence="1">
    <location>
        <begin position="157"/>
        <end position="177"/>
    </location>
</feature>